<evidence type="ECO:0000313" key="6">
    <source>
        <dbReference type="EMBL" id="KAK3326698.1"/>
    </source>
</evidence>
<dbReference type="Proteomes" id="UP001283341">
    <property type="component" value="Unassembled WGS sequence"/>
</dbReference>
<feature type="domain" description="Yippee" evidence="5">
    <location>
        <begin position="151"/>
        <end position="281"/>
    </location>
</feature>
<dbReference type="EMBL" id="JAUEDM010000002">
    <property type="protein sequence ID" value="KAK3326698.1"/>
    <property type="molecule type" value="Genomic_DNA"/>
</dbReference>
<accession>A0AAE0IK74</accession>
<feature type="compositionally biased region" description="Low complexity" evidence="4">
    <location>
        <begin position="121"/>
        <end position="130"/>
    </location>
</feature>
<comment type="similarity">
    <text evidence="1">Belongs to the yippee family.</text>
</comment>
<feature type="region of interest" description="Disordered" evidence="4">
    <location>
        <begin position="51"/>
        <end position="106"/>
    </location>
</feature>
<keyword evidence="3" id="KW-0862">Zinc</keyword>
<dbReference type="AlphaFoldDB" id="A0AAE0IK74"/>
<feature type="compositionally biased region" description="Low complexity" evidence="4">
    <location>
        <begin position="82"/>
        <end position="94"/>
    </location>
</feature>
<dbReference type="InterPro" id="IPR034751">
    <property type="entry name" value="Yippee"/>
</dbReference>
<dbReference type="InterPro" id="IPR004910">
    <property type="entry name" value="Yippee/Mis18/Cereblon"/>
</dbReference>
<evidence type="ECO:0000259" key="5">
    <source>
        <dbReference type="PROSITE" id="PS51792"/>
    </source>
</evidence>
<sequence>MPITPAVQAIMFGSHSTSVVRLPAPAAPEGNGPTFPLYLLPSLSLPFRRRRRTSSISTSPTAPAPPQSPSETTDSEYYYDTSSIPSLSSSPASSTDMGGSPRSIKSFFPELPSLNQLHFLTGGTSSSKSKSPTENLGDNDGQPKLSRVHPDTLRCNLCSTDIAFCSQIVSKGFTGRHGRAYLVSPPSAHHRRFSSSHFDKWRGSSKTKNSNSQKDDVDLINVRVGRPENRQLVTGAHVVADIACAVCASKLGWKYVDAREQAQKYKVGKFILETQRVVASHAWEDVFVDVYSSSAPEQGAPLDDLHGVDQAAGDANEVIVFDSDDEDECDDIFAGVWDPEVVAKRRRGKVANMRRNGGASAAAVY</sequence>
<evidence type="ECO:0000256" key="3">
    <source>
        <dbReference type="ARBA" id="ARBA00022833"/>
    </source>
</evidence>
<name>A0AAE0IK74_9PEZI</name>
<dbReference type="GO" id="GO:0046872">
    <property type="term" value="F:metal ion binding"/>
    <property type="evidence" value="ECO:0007669"/>
    <property type="project" value="UniProtKB-KW"/>
</dbReference>
<gene>
    <name evidence="6" type="ORF">B0H66DRAFT_574030</name>
</gene>
<feature type="region of interest" description="Disordered" evidence="4">
    <location>
        <begin position="119"/>
        <end position="147"/>
    </location>
</feature>
<dbReference type="PANTHER" id="PTHR13848">
    <property type="entry name" value="PROTEIN YIPPEE-LIKE CG15309-RELATED"/>
    <property type="match status" value="1"/>
</dbReference>
<evidence type="ECO:0000313" key="7">
    <source>
        <dbReference type="Proteomes" id="UP001283341"/>
    </source>
</evidence>
<reference evidence="6" key="1">
    <citation type="journal article" date="2023" name="Mol. Phylogenet. Evol.">
        <title>Genome-scale phylogeny and comparative genomics of the fungal order Sordariales.</title>
        <authorList>
            <person name="Hensen N."/>
            <person name="Bonometti L."/>
            <person name="Westerberg I."/>
            <person name="Brannstrom I.O."/>
            <person name="Guillou S."/>
            <person name="Cros-Aarteil S."/>
            <person name="Calhoun S."/>
            <person name="Haridas S."/>
            <person name="Kuo A."/>
            <person name="Mondo S."/>
            <person name="Pangilinan J."/>
            <person name="Riley R."/>
            <person name="LaButti K."/>
            <person name="Andreopoulos B."/>
            <person name="Lipzen A."/>
            <person name="Chen C."/>
            <person name="Yan M."/>
            <person name="Daum C."/>
            <person name="Ng V."/>
            <person name="Clum A."/>
            <person name="Steindorff A."/>
            <person name="Ohm R.A."/>
            <person name="Martin F."/>
            <person name="Silar P."/>
            <person name="Natvig D.O."/>
            <person name="Lalanne C."/>
            <person name="Gautier V."/>
            <person name="Ament-Velasquez S.L."/>
            <person name="Kruys A."/>
            <person name="Hutchinson M.I."/>
            <person name="Powell A.J."/>
            <person name="Barry K."/>
            <person name="Miller A.N."/>
            <person name="Grigoriev I.V."/>
            <person name="Debuchy R."/>
            <person name="Gladieux P."/>
            <person name="Hiltunen Thoren M."/>
            <person name="Johannesson H."/>
        </authorList>
    </citation>
    <scope>NUCLEOTIDE SEQUENCE</scope>
    <source>
        <strain evidence="6">CBS 118394</strain>
    </source>
</reference>
<evidence type="ECO:0000256" key="2">
    <source>
        <dbReference type="ARBA" id="ARBA00022723"/>
    </source>
</evidence>
<evidence type="ECO:0000256" key="4">
    <source>
        <dbReference type="SAM" id="MobiDB-lite"/>
    </source>
</evidence>
<proteinExistence type="inferred from homology"/>
<dbReference type="Pfam" id="PF03226">
    <property type="entry name" value="Yippee-Mis18"/>
    <property type="match status" value="1"/>
</dbReference>
<feature type="region of interest" description="Disordered" evidence="4">
    <location>
        <begin position="186"/>
        <end position="214"/>
    </location>
</feature>
<evidence type="ECO:0000256" key="1">
    <source>
        <dbReference type="ARBA" id="ARBA00005613"/>
    </source>
</evidence>
<protein>
    <submittedName>
        <fullName evidence="6">Yippee zinc-binding/DNA-binding /Mis18, centromere assembly-domain-containing protein</fullName>
    </submittedName>
</protein>
<comment type="caution">
    <text evidence="6">The sequence shown here is derived from an EMBL/GenBank/DDBJ whole genome shotgun (WGS) entry which is preliminary data.</text>
</comment>
<dbReference type="PROSITE" id="PS51792">
    <property type="entry name" value="YIPPEE"/>
    <property type="match status" value="1"/>
</dbReference>
<organism evidence="6 7">
    <name type="scientific">Apodospora peruviana</name>
    <dbReference type="NCBI Taxonomy" id="516989"/>
    <lineage>
        <taxon>Eukaryota</taxon>
        <taxon>Fungi</taxon>
        <taxon>Dikarya</taxon>
        <taxon>Ascomycota</taxon>
        <taxon>Pezizomycotina</taxon>
        <taxon>Sordariomycetes</taxon>
        <taxon>Sordariomycetidae</taxon>
        <taxon>Sordariales</taxon>
        <taxon>Lasiosphaeriaceae</taxon>
        <taxon>Apodospora</taxon>
    </lineage>
</organism>
<reference evidence="6" key="2">
    <citation type="submission" date="2023-06" db="EMBL/GenBank/DDBJ databases">
        <authorList>
            <consortium name="Lawrence Berkeley National Laboratory"/>
            <person name="Haridas S."/>
            <person name="Hensen N."/>
            <person name="Bonometti L."/>
            <person name="Westerberg I."/>
            <person name="Brannstrom I.O."/>
            <person name="Guillou S."/>
            <person name="Cros-Aarteil S."/>
            <person name="Calhoun S."/>
            <person name="Kuo A."/>
            <person name="Mondo S."/>
            <person name="Pangilinan J."/>
            <person name="Riley R."/>
            <person name="Labutti K."/>
            <person name="Andreopoulos B."/>
            <person name="Lipzen A."/>
            <person name="Chen C."/>
            <person name="Yanf M."/>
            <person name="Daum C."/>
            <person name="Ng V."/>
            <person name="Clum A."/>
            <person name="Steindorff A."/>
            <person name="Ohm R."/>
            <person name="Martin F."/>
            <person name="Silar P."/>
            <person name="Natvig D."/>
            <person name="Lalanne C."/>
            <person name="Gautier V."/>
            <person name="Ament-Velasquez S.L."/>
            <person name="Kruys A."/>
            <person name="Hutchinson M.I."/>
            <person name="Powell A.J."/>
            <person name="Barry K."/>
            <person name="Miller A.N."/>
            <person name="Grigoriev I.V."/>
            <person name="Debuchy R."/>
            <person name="Gladieux P."/>
            <person name="Thoren M.H."/>
            <person name="Johannesson H."/>
        </authorList>
    </citation>
    <scope>NUCLEOTIDE SEQUENCE</scope>
    <source>
        <strain evidence="6">CBS 118394</strain>
    </source>
</reference>
<dbReference type="InterPro" id="IPR039058">
    <property type="entry name" value="Yippee_fam"/>
</dbReference>
<keyword evidence="7" id="KW-1185">Reference proteome</keyword>
<keyword evidence="2" id="KW-0479">Metal-binding</keyword>